<evidence type="ECO:0000256" key="1">
    <source>
        <dbReference type="SAM" id="Phobius"/>
    </source>
</evidence>
<evidence type="ECO:0008006" key="3">
    <source>
        <dbReference type="Google" id="ProtNLM"/>
    </source>
</evidence>
<dbReference type="EMBL" id="MWBQ01000033">
    <property type="protein sequence ID" value="OQA60772.1"/>
    <property type="molecule type" value="Genomic_DNA"/>
</dbReference>
<reference evidence="2" key="1">
    <citation type="submission" date="2017-02" db="EMBL/GenBank/DDBJ databases">
        <title>Delving into the versatile metabolic prowess of the omnipresent phylum Bacteroidetes.</title>
        <authorList>
            <person name="Nobu M.K."/>
            <person name="Mei R."/>
            <person name="Narihiro T."/>
            <person name="Kuroda K."/>
            <person name="Liu W.-T."/>
        </authorList>
    </citation>
    <scope>NUCLEOTIDE SEQUENCE</scope>
    <source>
        <strain evidence="2">ADurb.Bin276</strain>
    </source>
</reference>
<protein>
    <recommendedName>
        <fullName evidence="3">DUF5317 domain-containing protein</fullName>
    </recommendedName>
</protein>
<keyword evidence="1" id="KW-0812">Transmembrane</keyword>
<keyword evidence="1" id="KW-0472">Membrane</keyword>
<feature type="transmembrane region" description="Helical" evidence="1">
    <location>
        <begin position="78"/>
        <end position="101"/>
    </location>
</feature>
<dbReference type="Pfam" id="PF17248">
    <property type="entry name" value="DUF5317"/>
    <property type="match status" value="1"/>
</dbReference>
<evidence type="ECO:0000313" key="2">
    <source>
        <dbReference type="EMBL" id="OQA60772.1"/>
    </source>
</evidence>
<feature type="transmembrane region" description="Helical" evidence="1">
    <location>
        <begin position="54"/>
        <end position="71"/>
    </location>
</feature>
<sequence length="178" mass="20651">MLADFVLIGIVIGYISRGNFQNLKQANIPYLWLIVLGFLVKFIGPYFSEWSFQWFNIIGMIIVFIGTLFSYKSYGMKIVSVGAFLNILVILFNRGMMPVWLPMVQRLQLHDLANHLENGLYLDYTLLNTSTRLPFLGDTLPYYSLIMRRPFVISIGDYLLGIGLMAFIIFYMRKKYSN</sequence>
<name>A0A1V5T3F5_9BACT</name>
<accession>A0A1V5T3F5</accession>
<comment type="caution">
    <text evidence="2">The sequence shown here is derived from an EMBL/GenBank/DDBJ whole genome shotgun (WGS) entry which is preliminary data.</text>
</comment>
<feature type="transmembrane region" description="Helical" evidence="1">
    <location>
        <begin position="30"/>
        <end position="48"/>
    </location>
</feature>
<gene>
    <name evidence="2" type="ORF">BWY41_00543</name>
</gene>
<feature type="transmembrane region" description="Helical" evidence="1">
    <location>
        <begin position="151"/>
        <end position="172"/>
    </location>
</feature>
<organism evidence="2">
    <name type="scientific">Candidatus Atribacter allofermentans</name>
    <dbReference type="NCBI Taxonomy" id="1852833"/>
    <lineage>
        <taxon>Bacteria</taxon>
        <taxon>Pseudomonadati</taxon>
        <taxon>Atribacterota</taxon>
        <taxon>Atribacteria</taxon>
        <taxon>Atribacterales</taxon>
        <taxon>Atribacteraceae</taxon>
        <taxon>Atribacter</taxon>
    </lineage>
</organism>
<proteinExistence type="predicted"/>
<dbReference type="AlphaFoldDB" id="A0A1V5T3F5"/>
<dbReference type="InterPro" id="IPR035168">
    <property type="entry name" value="DUF5317"/>
</dbReference>
<dbReference type="Proteomes" id="UP000485569">
    <property type="component" value="Unassembled WGS sequence"/>
</dbReference>
<keyword evidence="1" id="KW-1133">Transmembrane helix</keyword>